<dbReference type="EMBL" id="JAPWTJ010002637">
    <property type="protein sequence ID" value="KAJ8965324.1"/>
    <property type="molecule type" value="Genomic_DNA"/>
</dbReference>
<protein>
    <submittedName>
        <fullName evidence="1">Uncharacterized protein</fullName>
    </submittedName>
</protein>
<evidence type="ECO:0000313" key="2">
    <source>
        <dbReference type="Proteomes" id="UP001162164"/>
    </source>
</evidence>
<evidence type="ECO:0000313" key="1">
    <source>
        <dbReference type="EMBL" id="KAJ8965324.1"/>
    </source>
</evidence>
<gene>
    <name evidence="1" type="ORF">NQ317_010402</name>
</gene>
<accession>A0ABQ9ITM0</accession>
<sequence>MLNIEINRVFSETSDYDNKVLLVEVGHEPEKMYSSSVGWVLTAAPHTRIA</sequence>
<organism evidence="1 2">
    <name type="scientific">Molorchus minor</name>
    <dbReference type="NCBI Taxonomy" id="1323400"/>
    <lineage>
        <taxon>Eukaryota</taxon>
        <taxon>Metazoa</taxon>
        <taxon>Ecdysozoa</taxon>
        <taxon>Arthropoda</taxon>
        <taxon>Hexapoda</taxon>
        <taxon>Insecta</taxon>
        <taxon>Pterygota</taxon>
        <taxon>Neoptera</taxon>
        <taxon>Endopterygota</taxon>
        <taxon>Coleoptera</taxon>
        <taxon>Polyphaga</taxon>
        <taxon>Cucujiformia</taxon>
        <taxon>Chrysomeloidea</taxon>
        <taxon>Cerambycidae</taxon>
        <taxon>Lamiinae</taxon>
        <taxon>Monochamini</taxon>
        <taxon>Molorchus</taxon>
    </lineage>
</organism>
<name>A0ABQ9ITM0_9CUCU</name>
<dbReference type="Proteomes" id="UP001162164">
    <property type="component" value="Unassembled WGS sequence"/>
</dbReference>
<keyword evidence="2" id="KW-1185">Reference proteome</keyword>
<proteinExistence type="predicted"/>
<reference evidence="1" key="1">
    <citation type="journal article" date="2023" name="Insect Mol. Biol.">
        <title>Genome sequencing provides insights into the evolution of gene families encoding plant cell wall-degrading enzymes in longhorned beetles.</title>
        <authorList>
            <person name="Shin N.R."/>
            <person name="Okamura Y."/>
            <person name="Kirsch R."/>
            <person name="Pauchet Y."/>
        </authorList>
    </citation>
    <scope>NUCLEOTIDE SEQUENCE</scope>
    <source>
        <strain evidence="1">MMC_N1</strain>
    </source>
</reference>
<comment type="caution">
    <text evidence="1">The sequence shown here is derived from an EMBL/GenBank/DDBJ whole genome shotgun (WGS) entry which is preliminary data.</text>
</comment>